<keyword evidence="1" id="KW-0929">Antimicrobial</keyword>
<evidence type="ECO:0000313" key="5">
    <source>
        <dbReference type="Proteomes" id="UP001201500"/>
    </source>
</evidence>
<dbReference type="PANTHER" id="PTHR21666:SF270">
    <property type="entry name" value="MUREIN HYDROLASE ACTIVATOR ENVC"/>
    <property type="match status" value="1"/>
</dbReference>
<dbReference type="Proteomes" id="UP001201500">
    <property type="component" value="Segment"/>
</dbReference>
<keyword evidence="5" id="KW-1185">Reference proteome</keyword>
<feature type="domain" description="M23ase beta-sheet core" evidence="3">
    <location>
        <begin position="47"/>
        <end position="156"/>
    </location>
</feature>
<gene>
    <name evidence="4" type="primary">56</name>
    <name evidence="4" type="ORF">SEA_LIZALICA_56</name>
</gene>
<dbReference type="KEGG" id="vg:77954004"/>
<name>A0AA48Y3Y1_9CAUD</name>
<dbReference type="InterPro" id="IPR011055">
    <property type="entry name" value="Dup_hybrid_motif"/>
</dbReference>
<dbReference type="GO" id="GO:0042742">
    <property type="term" value="P:defense response to bacterium"/>
    <property type="evidence" value="ECO:0007669"/>
    <property type="project" value="UniProtKB-KW"/>
</dbReference>
<organism evidence="4 5">
    <name type="scientific">Arthrobacter phage Lizalica</name>
    <dbReference type="NCBI Taxonomy" id="2832319"/>
    <lineage>
        <taxon>Viruses</taxon>
        <taxon>Duplodnaviria</taxon>
        <taxon>Heunggongvirae</taxon>
        <taxon>Uroviricota</taxon>
        <taxon>Caudoviricetes</taxon>
        <taxon>Casidaviridae</taxon>
        <taxon>Yangvirus</taxon>
        <taxon>Yangvirus lizalica</taxon>
    </lineage>
</organism>
<keyword evidence="2" id="KW-0081">Bacteriolytic enzyme</keyword>
<reference evidence="4 5" key="1">
    <citation type="submission" date="2021-11" db="EMBL/GenBank/DDBJ databases">
        <authorList>
            <person name="Ristovski M."/>
            <person name="Furlong K.P."/>
            <person name="Abdelaal M.M."/>
            <person name="Barwitzki K."/>
            <person name="Chandra A."/>
            <person name="Elkbouli M.A."/>
            <person name="Galimova E."/>
            <person name="Ghanmi N."/>
            <person name="Hurtubise C."/>
            <person name="Islam M.S."/>
            <person name="Madani M.T."/>
            <person name="Muller N."/>
            <person name="Park H.A."/>
            <person name="Petrova A."/>
            <person name="Salaheddin T."/>
            <person name="Salikini A."/>
            <person name="Sarakbi R.J."/>
            <person name="Suliman I."/>
            <person name="Turenne M."/>
            <person name="Uppal M."/>
            <person name="Wu A.J."/>
            <person name="Yan M.L."/>
            <person name="Znamenski E."/>
            <person name="Hastings E.M."/>
            <person name="Saal A.P."/>
            <person name="Sandouka T."/>
            <person name="Tran A."/>
            <person name="Tremblay V."/>
            <person name="Williams E."/>
            <person name="Giles L.L."/>
            <person name="McCarthy L."/>
            <person name="Wheaton K.A."/>
            <person name="Chan K."/>
            <person name="Rudner A.D."/>
            <person name="Beyer A.R."/>
            <person name="Chong R.A."/>
            <person name="Edgington N.P."/>
            <person name="Freise A.C."/>
            <person name="Garcia Costas A.M."/>
            <person name="Gibb B.P."/>
            <person name="Klyczek K.K."/>
            <person name="Swerdlow S.J."/>
            <person name="Garlena R.A."/>
            <person name="Russell D.A."/>
            <person name="Jacobs-Sera D."/>
            <person name="Hatfull G.F."/>
        </authorList>
    </citation>
    <scope>NUCLEOTIDE SEQUENCE [LARGE SCALE GENOMIC DNA]</scope>
</reference>
<dbReference type="InterPro" id="IPR016047">
    <property type="entry name" value="M23ase_b-sheet_dom"/>
</dbReference>
<evidence type="ECO:0000256" key="1">
    <source>
        <dbReference type="ARBA" id="ARBA00022529"/>
    </source>
</evidence>
<dbReference type="EMBL" id="OL549192">
    <property type="protein sequence ID" value="UIW13540.1"/>
    <property type="molecule type" value="Genomic_DNA"/>
</dbReference>
<dbReference type="Gene3D" id="2.70.70.10">
    <property type="entry name" value="Glucose Permease (Domain IIA)"/>
    <property type="match status" value="1"/>
</dbReference>
<dbReference type="SUPFAM" id="SSF51261">
    <property type="entry name" value="Duplicated hybrid motif"/>
    <property type="match status" value="1"/>
</dbReference>
<dbReference type="GeneID" id="77954004"/>
<dbReference type="PANTHER" id="PTHR21666">
    <property type="entry name" value="PEPTIDASE-RELATED"/>
    <property type="match status" value="1"/>
</dbReference>
<dbReference type="CDD" id="cd12797">
    <property type="entry name" value="M23_peptidase"/>
    <property type="match status" value="1"/>
</dbReference>
<protein>
    <submittedName>
        <fullName evidence="4">Endolysin</fullName>
    </submittedName>
</protein>
<dbReference type="InterPro" id="IPR050570">
    <property type="entry name" value="Cell_wall_metabolism_enzyme"/>
</dbReference>
<evidence type="ECO:0000259" key="3">
    <source>
        <dbReference type="Pfam" id="PF01551"/>
    </source>
</evidence>
<dbReference type="RefSeq" id="YP_010677621.1">
    <property type="nucleotide sequence ID" value="NC_071023.1"/>
</dbReference>
<sequence length="327" mass="34365">MVRPVDARFKESQGFGSYPTAGVVGNWNGTTVQRLVAQYGNYQPFGHAGLDIACPIGTPVYAMADGVVVWADWGTKLPGDNSGAGWRSRWFFYKGFPGILTLVKHPQLGPDAYTAYAHLSDNDMAPVGTKVRAGQLIALSGDTGGVAPHLHVEYLVDSSYRTGGGLIYGRRDPRPLFSIPASGLAPASTPTKGDAPLSASEVKEIKEYIHALLIGGYTTGGKAHPGIGMVVEENQRRINALPDATAEAVWIGREVKRAGGNVSAIQELANVNTALNTLAPAIKGLPSAVTEAIAKAVAANMPKEVAAAIPDEIASAVVAELQKRLQS</sequence>
<dbReference type="GO" id="GO:0004222">
    <property type="term" value="F:metalloendopeptidase activity"/>
    <property type="evidence" value="ECO:0007669"/>
    <property type="project" value="TreeGrafter"/>
</dbReference>
<dbReference type="GO" id="GO:0031640">
    <property type="term" value="P:killing of cells of another organism"/>
    <property type="evidence" value="ECO:0007669"/>
    <property type="project" value="UniProtKB-KW"/>
</dbReference>
<dbReference type="Pfam" id="PF01551">
    <property type="entry name" value="Peptidase_M23"/>
    <property type="match status" value="1"/>
</dbReference>
<evidence type="ECO:0000256" key="2">
    <source>
        <dbReference type="ARBA" id="ARBA00022638"/>
    </source>
</evidence>
<accession>A0AA48Y3Y1</accession>
<evidence type="ECO:0000313" key="4">
    <source>
        <dbReference type="EMBL" id="UIW13540.1"/>
    </source>
</evidence>
<proteinExistence type="predicted"/>